<dbReference type="Proteomes" id="UP000236291">
    <property type="component" value="Unassembled WGS sequence"/>
</dbReference>
<name>A0A2K3N3T4_TRIPR</name>
<reference evidence="1 2" key="1">
    <citation type="journal article" date="2014" name="Am. J. Bot.">
        <title>Genome assembly and annotation for red clover (Trifolium pratense; Fabaceae).</title>
        <authorList>
            <person name="Istvanek J."/>
            <person name="Jaros M."/>
            <person name="Krenek A."/>
            <person name="Repkova J."/>
        </authorList>
    </citation>
    <scope>NUCLEOTIDE SEQUENCE [LARGE SCALE GENOMIC DNA]</scope>
    <source>
        <strain evidence="2">cv. Tatra</strain>
        <tissue evidence="1">Young leaves</tissue>
    </source>
</reference>
<dbReference type="EMBL" id="ASHM01015871">
    <property type="protein sequence ID" value="PNX97725.1"/>
    <property type="molecule type" value="Genomic_DNA"/>
</dbReference>
<evidence type="ECO:0000313" key="1">
    <source>
        <dbReference type="EMBL" id="PNX97725.1"/>
    </source>
</evidence>
<protein>
    <submittedName>
        <fullName evidence="1">F-box protein</fullName>
    </submittedName>
</protein>
<gene>
    <name evidence="1" type="ORF">L195_g020958</name>
</gene>
<accession>A0A2K3N3T4</accession>
<evidence type="ECO:0000313" key="2">
    <source>
        <dbReference type="Proteomes" id="UP000236291"/>
    </source>
</evidence>
<proteinExistence type="predicted"/>
<reference evidence="1 2" key="2">
    <citation type="journal article" date="2017" name="Front. Plant Sci.">
        <title>Gene Classification and Mining of Molecular Markers Useful in Red Clover (Trifolium pratense) Breeding.</title>
        <authorList>
            <person name="Istvanek J."/>
            <person name="Dluhosova J."/>
            <person name="Dluhos P."/>
            <person name="Patkova L."/>
            <person name="Nedelnik J."/>
            <person name="Repkova J."/>
        </authorList>
    </citation>
    <scope>NUCLEOTIDE SEQUENCE [LARGE SCALE GENOMIC DNA]</scope>
    <source>
        <strain evidence="2">cv. Tatra</strain>
        <tissue evidence="1">Young leaves</tissue>
    </source>
</reference>
<sequence length="148" mass="17324">VNKLKPPSDDIPIFHNLTHLKLHNNWDLVLQVLHHCPKLQNLQLYQGLYEAMLNEEDDQENWVEPKLVPQCLSSYLRTYLSLRKRLSLGGYLKGERQAFDDFTLMHDLALIRNTILALDFSLSISFAGEKKWWKICLCILTLYIMAIL</sequence>
<feature type="non-terminal residue" evidence="1">
    <location>
        <position position="1"/>
    </location>
</feature>
<comment type="caution">
    <text evidence="1">The sequence shown here is derived from an EMBL/GenBank/DDBJ whole genome shotgun (WGS) entry which is preliminary data.</text>
</comment>
<organism evidence="1 2">
    <name type="scientific">Trifolium pratense</name>
    <name type="common">Red clover</name>
    <dbReference type="NCBI Taxonomy" id="57577"/>
    <lineage>
        <taxon>Eukaryota</taxon>
        <taxon>Viridiplantae</taxon>
        <taxon>Streptophyta</taxon>
        <taxon>Embryophyta</taxon>
        <taxon>Tracheophyta</taxon>
        <taxon>Spermatophyta</taxon>
        <taxon>Magnoliopsida</taxon>
        <taxon>eudicotyledons</taxon>
        <taxon>Gunneridae</taxon>
        <taxon>Pentapetalae</taxon>
        <taxon>rosids</taxon>
        <taxon>fabids</taxon>
        <taxon>Fabales</taxon>
        <taxon>Fabaceae</taxon>
        <taxon>Papilionoideae</taxon>
        <taxon>50 kb inversion clade</taxon>
        <taxon>NPAAA clade</taxon>
        <taxon>Hologalegina</taxon>
        <taxon>IRL clade</taxon>
        <taxon>Trifolieae</taxon>
        <taxon>Trifolium</taxon>
    </lineage>
</organism>
<dbReference type="AlphaFoldDB" id="A0A2K3N3T4"/>